<keyword evidence="5" id="KW-1185">Reference proteome</keyword>
<dbReference type="Proteomes" id="UP001325248">
    <property type="component" value="Chromosome"/>
</dbReference>
<dbReference type="Gene3D" id="3.40.1190.20">
    <property type="match status" value="1"/>
</dbReference>
<organism evidence="4 5">
    <name type="scientific">Blautia producta</name>
    <dbReference type="NCBI Taxonomy" id="33035"/>
    <lineage>
        <taxon>Bacteria</taxon>
        <taxon>Bacillati</taxon>
        <taxon>Bacillota</taxon>
        <taxon>Clostridia</taxon>
        <taxon>Lachnospirales</taxon>
        <taxon>Lachnospiraceae</taxon>
        <taxon>Blautia</taxon>
    </lineage>
</organism>
<sequence length="299" mass="33429">MDFVGGAGFTNIDLLYQGLSRMPVAGEEIYSKSFDMQLGGGIPATMINLQRLGIPSRVVTFIGEDCFSDFVRKEFEAYHVELVNLYKGNKMPVVLSSTMVWEHDRSFVSYRDEVEITSEVLDQIYESLKGAKVVDMHEGFLDVYRKLQGEGTIQVFDTGWSDDLSIDKYREYLQIADYYVPNQKEALKITGESTVEGAADRLSEFFSDVIIKLDRDGCLLKNKDGISIIPSMKNVEAVDATGAGDAFLSGFIYGLYHDYPVEQCIRFGNVTGGTCVQGVGCLTKYVYEEELLQFASQIP</sequence>
<dbReference type="InterPro" id="IPR011611">
    <property type="entry name" value="PfkB_dom"/>
</dbReference>
<evidence type="ECO:0000256" key="2">
    <source>
        <dbReference type="ARBA" id="ARBA00022777"/>
    </source>
</evidence>
<dbReference type="Pfam" id="PF00294">
    <property type="entry name" value="PfkB"/>
    <property type="match status" value="1"/>
</dbReference>
<evidence type="ECO:0000313" key="5">
    <source>
        <dbReference type="Proteomes" id="UP001325248"/>
    </source>
</evidence>
<name>A0ABZ0U7R5_9FIRM</name>
<keyword evidence="2 4" id="KW-0418">Kinase</keyword>
<evidence type="ECO:0000259" key="3">
    <source>
        <dbReference type="Pfam" id="PF00294"/>
    </source>
</evidence>
<accession>A0ABZ0U7R5</accession>
<proteinExistence type="predicted"/>
<dbReference type="GO" id="GO:0005840">
    <property type="term" value="C:ribosome"/>
    <property type="evidence" value="ECO:0007669"/>
    <property type="project" value="UniProtKB-KW"/>
</dbReference>
<dbReference type="SUPFAM" id="SSF53613">
    <property type="entry name" value="Ribokinase-like"/>
    <property type="match status" value="1"/>
</dbReference>
<protein>
    <submittedName>
        <fullName evidence="4">Sugar kinase YdjH</fullName>
        <ecNumber evidence="4">2.7.1.-</ecNumber>
    </submittedName>
</protein>
<keyword evidence="1 4" id="KW-0808">Transferase</keyword>
<dbReference type="PANTHER" id="PTHR10584:SF166">
    <property type="entry name" value="RIBOKINASE"/>
    <property type="match status" value="1"/>
</dbReference>
<reference evidence="4" key="1">
    <citation type="submission" date="2023-10" db="EMBL/GenBank/DDBJ databases">
        <title>Genome sequence of Blautia coccoides DSM 935.</title>
        <authorList>
            <person name="Boeer T."/>
            <person name="Bengelsdorf F.R."/>
            <person name="Daniel R."/>
            <person name="Poehlein A."/>
        </authorList>
    </citation>
    <scope>NUCLEOTIDE SEQUENCE [LARGE SCALE GENOMIC DNA]</scope>
    <source>
        <strain evidence="4">DSM 935</strain>
    </source>
</reference>
<evidence type="ECO:0000313" key="4">
    <source>
        <dbReference type="EMBL" id="WPX73269.1"/>
    </source>
</evidence>
<gene>
    <name evidence="4" type="primary">ydjH_2</name>
    <name evidence="4" type="ORF">BLCOC_16120</name>
</gene>
<dbReference type="EMBL" id="CP136422">
    <property type="protein sequence ID" value="WPX73269.1"/>
    <property type="molecule type" value="Genomic_DNA"/>
</dbReference>
<dbReference type="GO" id="GO:0016301">
    <property type="term" value="F:kinase activity"/>
    <property type="evidence" value="ECO:0007669"/>
    <property type="project" value="UniProtKB-KW"/>
</dbReference>
<dbReference type="EC" id="2.7.1.-" evidence="4"/>
<evidence type="ECO:0000256" key="1">
    <source>
        <dbReference type="ARBA" id="ARBA00022679"/>
    </source>
</evidence>
<dbReference type="InterPro" id="IPR029056">
    <property type="entry name" value="Ribokinase-like"/>
</dbReference>
<feature type="domain" description="Carbohydrate kinase PfkB" evidence="3">
    <location>
        <begin position="21"/>
        <end position="282"/>
    </location>
</feature>
<dbReference type="PANTHER" id="PTHR10584">
    <property type="entry name" value="SUGAR KINASE"/>
    <property type="match status" value="1"/>
</dbReference>